<accession>A0ABR5JB20</accession>
<sequence>MRIQPRQHLLEIWQAIARHSFPDGGWQWGEQGGASSVADAEHLLCLLYPATEIPAFRLDAPNETTDDALRALRRAGTREDIPCNMIAAVTQFMAAHTTEESVPSFAGGYYFAPQDPAEELTPEQRALGVVDSYSMSITLALATLGFLKVYAREPRRKDVEEMALALEAATRKRLTAAMVSLLRCFTVNLFDAESEQGVSLCDRVNQEGLSRRSVVQQLRRELKPIRAAIREYMELGINVVGDLGNENLLFECGWSWGVVQDAPPIDTTASIGAQPKGVARPEPYLYFTVVALDGIADLFSDRTLTLGLLNTEQQRLAEALRLRWEITQQYWSKIARFGEGRWPLEDVPWRTGGQYMESDYFSLSVAAILVQDLFRRRATDDDLTRTVAVMEELASRAKITRRMTRDDPAVELHNPGIRLPLLGSESLGPAMQWSMSDFPAQLLKRTIQLCSLSRNIGSHDRLLRLAEQILDHLWERRIPTGPGAKLWDNVHAVCPDSPPTASPLSWTITERIVECMTAATGLYRQPPIRSAELNSMATALLSEAGHLFGNEMMEPTSLEDTSREIRLKTVELQLRRARQLVDGRPGTACALALDVLGQLDELVVARRAGSRGV</sequence>
<evidence type="ECO:0000313" key="2">
    <source>
        <dbReference type="Proteomes" id="UP000037020"/>
    </source>
</evidence>
<gene>
    <name evidence="1" type="ORF">ADK38_07930</name>
</gene>
<dbReference type="RefSeq" id="WP_030879925.1">
    <property type="nucleotide sequence ID" value="NZ_JBIRHZ010000006.1"/>
</dbReference>
<keyword evidence="2" id="KW-1185">Reference proteome</keyword>
<dbReference type="EMBL" id="LGUT01000649">
    <property type="protein sequence ID" value="KOG90579.1"/>
    <property type="molecule type" value="Genomic_DNA"/>
</dbReference>
<protein>
    <submittedName>
        <fullName evidence="1">Uncharacterized protein</fullName>
    </submittedName>
</protein>
<evidence type="ECO:0000313" key="1">
    <source>
        <dbReference type="EMBL" id="KOG90579.1"/>
    </source>
</evidence>
<organism evidence="1 2">
    <name type="scientific">Streptomyces varsoviensis</name>
    <dbReference type="NCBI Taxonomy" id="67373"/>
    <lineage>
        <taxon>Bacteria</taxon>
        <taxon>Bacillati</taxon>
        <taxon>Actinomycetota</taxon>
        <taxon>Actinomycetes</taxon>
        <taxon>Kitasatosporales</taxon>
        <taxon>Streptomycetaceae</taxon>
        <taxon>Streptomyces</taxon>
    </lineage>
</organism>
<reference evidence="1 2" key="1">
    <citation type="submission" date="2015-07" db="EMBL/GenBank/DDBJ databases">
        <authorList>
            <person name="Ju K.-S."/>
            <person name="Doroghazi J.R."/>
            <person name="Metcalf W.W."/>
        </authorList>
    </citation>
    <scope>NUCLEOTIDE SEQUENCE [LARGE SCALE GENOMIC DNA]</scope>
    <source>
        <strain evidence="1 2">NRRL B-3589</strain>
    </source>
</reference>
<dbReference type="NCBIfam" id="NF040567">
    <property type="entry name" value="SCO2524_fam"/>
    <property type="match status" value="1"/>
</dbReference>
<dbReference type="Proteomes" id="UP000037020">
    <property type="component" value="Unassembled WGS sequence"/>
</dbReference>
<comment type="caution">
    <text evidence="1">The sequence shown here is derived from an EMBL/GenBank/DDBJ whole genome shotgun (WGS) entry which is preliminary data.</text>
</comment>
<dbReference type="InterPro" id="IPR049777">
    <property type="entry name" value="SCO2524-like"/>
</dbReference>
<name>A0ABR5JB20_9ACTN</name>
<proteinExistence type="predicted"/>